<organism evidence="1 2">
    <name type="scientific">Anabaena azotica FACHB-119</name>
    <dbReference type="NCBI Taxonomy" id="947527"/>
    <lineage>
        <taxon>Bacteria</taxon>
        <taxon>Bacillati</taxon>
        <taxon>Cyanobacteriota</taxon>
        <taxon>Cyanophyceae</taxon>
        <taxon>Nostocales</taxon>
        <taxon>Nostocaceae</taxon>
        <taxon>Anabaena</taxon>
        <taxon>Anabaena azotica</taxon>
    </lineage>
</organism>
<name>A0ABR8DCK9_9NOST</name>
<dbReference type="Proteomes" id="UP000661112">
    <property type="component" value="Unassembled WGS sequence"/>
</dbReference>
<protein>
    <submittedName>
        <fullName evidence="1">CopG family transcriptional regulator</fullName>
    </submittedName>
</protein>
<dbReference type="SUPFAM" id="SSF47598">
    <property type="entry name" value="Ribbon-helix-helix"/>
    <property type="match status" value="1"/>
</dbReference>
<evidence type="ECO:0000313" key="2">
    <source>
        <dbReference type="Proteomes" id="UP000661112"/>
    </source>
</evidence>
<keyword evidence="2" id="KW-1185">Reference proteome</keyword>
<dbReference type="EMBL" id="JACJSG010000062">
    <property type="protein sequence ID" value="MBD2504849.1"/>
    <property type="molecule type" value="Genomic_DNA"/>
</dbReference>
<dbReference type="RefSeq" id="WP_190479055.1">
    <property type="nucleotide sequence ID" value="NZ_JACJSG010000062.1"/>
</dbReference>
<accession>A0ABR8DCK9</accession>
<evidence type="ECO:0000313" key="1">
    <source>
        <dbReference type="EMBL" id="MBD2504849.1"/>
    </source>
</evidence>
<comment type="caution">
    <text evidence="1">The sequence shown here is derived from an EMBL/GenBank/DDBJ whole genome shotgun (WGS) entry which is preliminary data.</text>
</comment>
<dbReference type="InterPro" id="IPR010985">
    <property type="entry name" value="Ribbon_hlx_hlx"/>
</dbReference>
<proteinExistence type="predicted"/>
<sequence>MVNRKWSVKRITVNLSSSEVQALKTYCQTTGRPATDVIRELIRTLESKALA</sequence>
<dbReference type="InterPro" id="IPR013321">
    <property type="entry name" value="Arc_rbn_hlx_hlx"/>
</dbReference>
<gene>
    <name evidence="1" type="ORF">H6G83_30335</name>
</gene>
<dbReference type="Gene3D" id="1.10.1220.10">
    <property type="entry name" value="Met repressor-like"/>
    <property type="match status" value="1"/>
</dbReference>
<reference evidence="1 2" key="1">
    <citation type="journal article" date="2020" name="ISME J.">
        <title>Comparative genomics reveals insights into cyanobacterial evolution and habitat adaptation.</title>
        <authorList>
            <person name="Chen M.Y."/>
            <person name="Teng W.K."/>
            <person name="Zhao L."/>
            <person name="Hu C.X."/>
            <person name="Zhou Y.K."/>
            <person name="Han B.P."/>
            <person name="Song L.R."/>
            <person name="Shu W.S."/>
        </authorList>
    </citation>
    <scope>NUCLEOTIDE SEQUENCE [LARGE SCALE GENOMIC DNA]</scope>
    <source>
        <strain evidence="1 2">FACHB-119</strain>
    </source>
</reference>